<reference evidence="11 12" key="1">
    <citation type="journal article" date="2007" name="Appl. Environ. Microbiol.">
        <title>Rhizobial factors required for stem nodule maturation and maintenance in Sesbania rostrata-Azorhizobium caulinodans ORS571 symbiosis.</title>
        <authorList>
            <person name="Suzuki S."/>
            <person name="Aono T."/>
            <person name="Lee KB."/>
            <person name="Suzuki T."/>
            <person name="Liu CT."/>
            <person name="Miwa H."/>
            <person name="Wakao S."/>
            <person name="Iki T."/>
            <person name="Oyaizu H."/>
        </authorList>
    </citation>
    <scope>NUCLEOTIDE SEQUENCE [LARGE SCALE GENOMIC DNA]</scope>
    <source>
        <strain evidence="12">ATCC 43989 / DSM 5975 / JCM 20966 / LMG 6465 / NBRC 14845 / NCIMB 13405 / ORS 571</strain>
    </source>
</reference>
<dbReference type="STRING" id="438753.AZC_1474"/>
<feature type="transmembrane region" description="Helical" evidence="10">
    <location>
        <begin position="229"/>
        <end position="249"/>
    </location>
</feature>
<gene>
    <name evidence="11" type="ordered locus">AZC_1474</name>
</gene>
<evidence type="ECO:0000313" key="11">
    <source>
        <dbReference type="EMBL" id="BAF87472.1"/>
    </source>
</evidence>
<dbReference type="PRINTS" id="PR00762">
    <property type="entry name" value="CLCHANNEL"/>
</dbReference>
<keyword evidence="12" id="KW-1185">Reference proteome</keyword>
<evidence type="ECO:0000256" key="2">
    <source>
        <dbReference type="ARBA" id="ARBA00022448"/>
    </source>
</evidence>
<evidence type="ECO:0000256" key="3">
    <source>
        <dbReference type="ARBA" id="ARBA00022692"/>
    </source>
</evidence>
<feature type="transmembrane region" description="Helical" evidence="10">
    <location>
        <begin position="135"/>
        <end position="152"/>
    </location>
</feature>
<evidence type="ECO:0000256" key="10">
    <source>
        <dbReference type="SAM" id="Phobius"/>
    </source>
</evidence>
<reference evidence="11 12" key="6">
    <citation type="journal article" date="2011" name="Appl. Environ. Microbiol.">
        <title>Involvement of the azorhizobial chromosome partition gene (parA) in the onset of bacteroid differentiation during Sesbania rostrata stem nodule development.</title>
        <authorList>
            <person name="Liu CT."/>
            <person name="Lee KB."/>
            <person name="Wang YS."/>
            <person name="Peng MH."/>
            <person name="Lee KT."/>
            <person name="Suzuki S."/>
            <person name="Suzuki T."/>
            <person name="Oyaizu H."/>
        </authorList>
    </citation>
    <scope>NUCLEOTIDE SEQUENCE [LARGE SCALE GENOMIC DNA]</scope>
    <source>
        <strain evidence="12">ATCC 43989 / DSM 5975 / JCM 20966 / LMG 6465 / NBRC 14845 / NCIMB 13405 / ORS 571</strain>
    </source>
</reference>
<protein>
    <submittedName>
        <fullName evidence="11">Chloride channel protein</fullName>
    </submittedName>
</protein>
<keyword evidence="6 10" id="KW-0472">Membrane</keyword>
<reference evidence="11 12" key="3">
    <citation type="journal article" date="2008" name="BMC Genomics">
        <title>The genome of the versatile nitrogen fixer Azorhizobium caulinodans ORS571.</title>
        <authorList>
            <person name="Lee KB."/>
            <person name="Backer P.D."/>
            <person name="Aono T."/>
            <person name="Liu CT."/>
            <person name="Suzuki S."/>
            <person name="Suzuki T."/>
            <person name="Kaneko T."/>
            <person name="Yamada M."/>
            <person name="Tabata S."/>
            <person name="Kupfer D.M."/>
            <person name="Najar F.Z."/>
            <person name="Wiley G.B."/>
            <person name="Roe B."/>
            <person name="Binnewies T.T."/>
            <person name="Ussery D.W."/>
            <person name="D'Haeze W."/>
            <person name="Herder J.D."/>
            <person name="Gevers D."/>
            <person name="Vereecke D."/>
            <person name="Holsters M."/>
            <person name="Oyaizu H."/>
        </authorList>
    </citation>
    <scope>NUCLEOTIDE SEQUENCE [LARGE SCALE GENOMIC DNA]</scope>
    <source>
        <strain evidence="12">ATCC 43989 / DSM 5975 / JCM 20966 / LMG 6465 / NBRC 14845 / NCIMB 13405 / ORS 571</strain>
    </source>
</reference>
<dbReference type="Gene3D" id="1.10.3080.10">
    <property type="entry name" value="Clc chloride channel"/>
    <property type="match status" value="1"/>
</dbReference>
<dbReference type="InterPro" id="IPR014743">
    <property type="entry name" value="Cl-channel_core"/>
</dbReference>
<keyword evidence="9" id="KW-0407">Ion channel</keyword>
<dbReference type="PANTHER" id="PTHR43427">
    <property type="entry name" value="CHLORIDE CHANNEL PROTEIN CLC-E"/>
    <property type="match status" value="1"/>
</dbReference>
<evidence type="ECO:0000256" key="4">
    <source>
        <dbReference type="ARBA" id="ARBA00022989"/>
    </source>
</evidence>
<dbReference type="Pfam" id="PF00654">
    <property type="entry name" value="Voltage_CLC"/>
    <property type="match status" value="1"/>
</dbReference>
<evidence type="ECO:0000256" key="9">
    <source>
        <dbReference type="ARBA" id="ARBA00023303"/>
    </source>
</evidence>
<dbReference type="RefSeq" id="WP_012170002.1">
    <property type="nucleotide sequence ID" value="NC_009937.1"/>
</dbReference>
<name>A8HX91_AZOC5</name>
<dbReference type="GO" id="GO:0034707">
    <property type="term" value="C:chloride channel complex"/>
    <property type="evidence" value="ECO:0007669"/>
    <property type="project" value="UniProtKB-KW"/>
</dbReference>
<keyword evidence="5" id="KW-0406">Ion transport</keyword>
<keyword evidence="3 10" id="KW-0812">Transmembrane</keyword>
<feature type="transmembrane region" description="Helical" evidence="10">
    <location>
        <begin position="158"/>
        <end position="181"/>
    </location>
</feature>
<feature type="transmembrane region" description="Helical" evidence="10">
    <location>
        <begin position="270"/>
        <end position="292"/>
    </location>
</feature>
<dbReference type="EMBL" id="AP009384">
    <property type="protein sequence ID" value="BAF87472.1"/>
    <property type="molecule type" value="Genomic_DNA"/>
</dbReference>
<evidence type="ECO:0000256" key="7">
    <source>
        <dbReference type="ARBA" id="ARBA00023173"/>
    </source>
</evidence>
<sequence>MFRRDLRRIRFALTSRMLWKRRAVFLLGAVAVGVASVAFAKMADGAQEFYVHTMERMPYAFLILTPLGFGLFAWATARFFPGAQGSGIPQAIAARRSGSPAHRARLLSARVTIGKVLLTCLGLAVGGSIGREGPTVQLGCAIMVALAAFAGIGRANGLILVGAAAGIAGAFNTPLAGVMFAIEEMAKSYDKRLSGLIAAAVVISGMVSLLLVGQYLYFGSIPTEAFATIGWNAVVFCAVVGGVGGAIFSRGLVALSNAKGRILGPLRKRPFVYGALCGLIVGALAILTHGFAGGSGYGPTRLLLEEGVASPWWYAPIKLFTTLLSSASGIPGGLFSPSLSVGANIGAALAPFMPEMDIRALAMLGMVGYFAGVVQAPLTAFVIVMEMTNEVHLVVPMLATALLGAGISRVLAPEPLYHALSFAYDPRPEEMPQAGEAKADTKAP</sequence>
<accession>A8HX91</accession>
<keyword evidence="2" id="KW-0813">Transport</keyword>
<keyword evidence="8" id="KW-0868">Chloride</keyword>
<reference evidence="12" key="2">
    <citation type="submission" date="2007-04" db="EMBL/GenBank/DDBJ databases">
        <title>Complete genome sequence of the nitrogen-fixing bacterium Azorhizobium caulinodans ORS571.</title>
        <authorList>
            <person name="Lee K.B."/>
            <person name="Backer P.D."/>
            <person name="Aono T."/>
            <person name="Liu C.T."/>
            <person name="Suzuki S."/>
            <person name="Suzuki T."/>
            <person name="Kaneko T."/>
            <person name="Yamada M."/>
            <person name="Tabata S."/>
            <person name="Kupfer D.M."/>
            <person name="Najar F.Z."/>
            <person name="Wiley G.B."/>
            <person name="Roe B."/>
            <person name="Binnewies T."/>
            <person name="Ussery D."/>
            <person name="Vereecke D."/>
            <person name="Gevers D."/>
            <person name="Holsters M."/>
            <person name="Oyaizu H."/>
        </authorList>
    </citation>
    <scope>NUCLEOTIDE SEQUENCE [LARGE SCALE GENOMIC DNA]</scope>
    <source>
        <strain evidence="12">ATCC 43989 / DSM 5975 / JCM 20966 / LMG 6465 / NBRC 14845 / NCIMB 13405 / ORS 571</strain>
    </source>
</reference>
<dbReference type="InterPro" id="IPR050368">
    <property type="entry name" value="ClC-type_chloride_channel"/>
</dbReference>
<feature type="transmembrane region" description="Helical" evidence="10">
    <location>
        <begin position="361"/>
        <end position="385"/>
    </location>
</feature>
<comment type="subcellular location">
    <subcellularLocation>
        <location evidence="1">Membrane</location>
        <topology evidence="1">Multi-pass membrane protein</topology>
    </subcellularLocation>
</comment>
<dbReference type="HOGENOM" id="CLU_015263_6_0_5"/>
<dbReference type="InterPro" id="IPR001807">
    <property type="entry name" value="ClC"/>
</dbReference>
<organism evidence="11 12">
    <name type="scientific">Azorhizobium caulinodans (strain ATCC 43989 / DSM 5975 / JCM 20966 / LMG 6465 / NBRC 14845 / NCIMB 13405 / ORS 571)</name>
    <dbReference type="NCBI Taxonomy" id="438753"/>
    <lineage>
        <taxon>Bacteria</taxon>
        <taxon>Pseudomonadati</taxon>
        <taxon>Pseudomonadota</taxon>
        <taxon>Alphaproteobacteria</taxon>
        <taxon>Hyphomicrobiales</taxon>
        <taxon>Xanthobacteraceae</taxon>
        <taxon>Azorhizobium</taxon>
    </lineage>
</organism>
<evidence type="ECO:0000256" key="6">
    <source>
        <dbReference type="ARBA" id="ARBA00023136"/>
    </source>
</evidence>
<reference evidence="11 12" key="4">
    <citation type="journal article" date="2009" name="Appl. Environ. Microbiol.">
        <title>Comparative genome-wide transcriptional profiling of Azorhizobium caulinodans ORS571 grown under free-living and symbiotic conditions.</title>
        <authorList>
            <person name="Tsukada S."/>
            <person name="Aono T."/>
            <person name="Akiba N."/>
            <person name="Lee KB."/>
            <person name="Liu CT."/>
            <person name="Toyazaki H."/>
            <person name="Oyaizu H."/>
        </authorList>
    </citation>
    <scope>NUCLEOTIDE SEQUENCE [LARGE SCALE GENOMIC DNA]</scope>
    <source>
        <strain evidence="12">ATCC 43989 / DSM 5975 / JCM 20966 / LMG 6465 / NBRC 14845 / NCIMB 13405 / ORS 571</strain>
    </source>
</reference>
<dbReference type="Proteomes" id="UP000000270">
    <property type="component" value="Chromosome"/>
</dbReference>
<reference evidence="11 12" key="5">
    <citation type="journal article" date="2010" name="Appl. Environ. Microbiol.">
        <title>phrR-like gene praR of Azorhizobium caulinodans ORS571 is essential for symbiosis with Sesbania rostrata and is involved in expression of reb genes.</title>
        <authorList>
            <person name="Akiba N."/>
            <person name="Aono T."/>
            <person name="Toyazaki H."/>
            <person name="Sato S."/>
            <person name="Oyaizu H."/>
        </authorList>
    </citation>
    <scope>NUCLEOTIDE SEQUENCE [LARGE SCALE GENOMIC DNA]</scope>
    <source>
        <strain evidence="12">ATCC 43989 / DSM 5975 / JCM 20966 / LMG 6465 / NBRC 14845 / NCIMB 13405 / ORS 571</strain>
    </source>
</reference>
<dbReference type="PANTHER" id="PTHR43427:SF6">
    <property type="entry name" value="CHLORIDE CHANNEL PROTEIN CLC-E"/>
    <property type="match status" value="1"/>
</dbReference>
<evidence type="ECO:0000256" key="8">
    <source>
        <dbReference type="ARBA" id="ARBA00023214"/>
    </source>
</evidence>
<dbReference type="CDD" id="cd01034">
    <property type="entry name" value="EriC_like"/>
    <property type="match status" value="1"/>
</dbReference>
<keyword evidence="4 10" id="KW-1133">Transmembrane helix</keyword>
<evidence type="ECO:0000313" key="12">
    <source>
        <dbReference type="Proteomes" id="UP000000270"/>
    </source>
</evidence>
<feature type="transmembrane region" description="Helical" evidence="10">
    <location>
        <begin position="193"/>
        <end position="217"/>
    </location>
</feature>
<feature type="transmembrane region" description="Helical" evidence="10">
    <location>
        <begin position="59"/>
        <end position="80"/>
    </location>
</feature>
<proteinExistence type="predicted"/>
<dbReference type="AlphaFoldDB" id="A8HX91"/>
<dbReference type="GO" id="GO:0005254">
    <property type="term" value="F:chloride channel activity"/>
    <property type="evidence" value="ECO:0007669"/>
    <property type="project" value="UniProtKB-KW"/>
</dbReference>
<dbReference type="SUPFAM" id="SSF81340">
    <property type="entry name" value="Clc chloride channel"/>
    <property type="match status" value="1"/>
</dbReference>
<dbReference type="KEGG" id="azc:AZC_1474"/>
<evidence type="ECO:0000256" key="1">
    <source>
        <dbReference type="ARBA" id="ARBA00004141"/>
    </source>
</evidence>
<keyword evidence="7" id="KW-0869">Chloride channel</keyword>
<evidence type="ECO:0000256" key="5">
    <source>
        <dbReference type="ARBA" id="ARBA00023065"/>
    </source>
</evidence>
<dbReference type="eggNOG" id="COG0038">
    <property type="taxonomic scope" value="Bacteria"/>
</dbReference>
<feature type="transmembrane region" description="Helical" evidence="10">
    <location>
        <begin position="391"/>
        <end position="412"/>
    </location>
</feature>